<evidence type="ECO:0000313" key="2">
    <source>
        <dbReference type="EMBL" id="KAK1467338.1"/>
    </source>
</evidence>
<dbReference type="AlphaFoldDB" id="A0AAI9UYX8"/>
<dbReference type="Proteomes" id="UP001239795">
    <property type="component" value="Unassembled WGS sequence"/>
</dbReference>
<dbReference type="EMBL" id="MLGG01000002">
    <property type="protein sequence ID" value="KAK1467338.1"/>
    <property type="molecule type" value="Genomic_DNA"/>
</dbReference>
<accession>A0AAI9UYX8</accession>
<proteinExistence type="predicted"/>
<feature type="compositionally biased region" description="Low complexity" evidence="1">
    <location>
        <begin position="41"/>
        <end position="51"/>
    </location>
</feature>
<name>A0AAI9UYX8_9PEZI</name>
<comment type="caution">
    <text evidence="2">The sequence shown here is derived from an EMBL/GenBank/DDBJ whole genome shotgun (WGS) entry which is preliminary data.</text>
</comment>
<evidence type="ECO:0000313" key="3">
    <source>
        <dbReference type="Proteomes" id="UP001239795"/>
    </source>
</evidence>
<organism evidence="2 3">
    <name type="scientific">Colletotrichum melonis</name>
    <dbReference type="NCBI Taxonomy" id="1209925"/>
    <lineage>
        <taxon>Eukaryota</taxon>
        <taxon>Fungi</taxon>
        <taxon>Dikarya</taxon>
        <taxon>Ascomycota</taxon>
        <taxon>Pezizomycotina</taxon>
        <taxon>Sordariomycetes</taxon>
        <taxon>Hypocreomycetidae</taxon>
        <taxon>Glomerellales</taxon>
        <taxon>Glomerellaceae</taxon>
        <taxon>Colletotrichum</taxon>
        <taxon>Colletotrichum acutatum species complex</taxon>
    </lineage>
</organism>
<reference evidence="2 3" key="1">
    <citation type="submission" date="2016-10" db="EMBL/GenBank/DDBJ databases">
        <title>The genome sequence of Colletotrichum fioriniae PJ7.</title>
        <authorList>
            <person name="Baroncelli R."/>
        </authorList>
    </citation>
    <scope>NUCLEOTIDE SEQUENCE [LARGE SCALE GENOMIC DNA]</scope>
    <source>
        <strain evidence="2">Col 31</strain>
    </source>
</reference>
<feature type="region of interest" description="Disordered" evidence="1">
    <location>
        <begin position="13"/>
        <end position="60"/>
    </location>
</feature>
<evidence type="ECO:0000256" key="1">
    <source>
        <dbReference type="SAM" id="MobiDB-lite"/>
    </source>
</evidence>
<gene>
    <name evidence="2" type="ORF">CMEL01_11331</name>
</gene>
<protein>
    <submittedName>
        <fullName evidence="2">Uncharacterized protein</fullName>
    </submittedName>
</protein>
<keyword evidence="3" id="KW-1185">Reference proteome</keyword>
<sequence length="164" mass="18049">MWHGVVLPELVPHTRPLPEPRICTPSGRTSRSIPPSLPPVRQSGPSSRGQRPPSPGTIKVPVRPGVSTILLLSEAIAETVGLRNSGEWDGTGREACDEAHPVSFLKSINPRTSSRGRMLSDVFLPSSSSREGCREFPPSTFLHQNMWWLLTSWMPQPPRPITAF</sequence>